<dbReference type="NCBIfam" id="TIGR01258">
    <property type="entry name" value="pgm_1"/>
    <property type="match status" value="1"/>
</dbReference>
<sequence>MNNLILVRHGQSQWNQKKRFTGWVDIDLTEEGKSEAEYAGKLIKELNIEFHICFTSQLKRAINTLSIILNILNKSNAEITKAWELNERHYGALTGFNKDEIIKKHGSKQVQIWRRSFDVPPPPMNSLHPYKNKIYANIPKDKIPENESLKDTFKRVVPYYEKKIEPLISSKKNILISA</sequence>
<keyword evidence="3" id="KW-0324">Glycolysis</keyword>
<dbReference type="InterPro" id="IPR001345">
    <property type="entry name" value="PG/BPGM_mutase_AS"/>
</dbReference>
<dbReference type="InterPro" id="IPR029033">
    <property type="entry name" value="His_PPase_superfam"/>
</dbReference>
<dbReference type="SMART" id="SM00855">
    <property type="entry name" value="PGAM"/>
    <property type="match status" value="1"/>
</dbReference>
<comment type="similarity">
    <text evidence="1">Belongs to the phosphoglycerate mutase family. BPG-dependent PGAM subfamily.</text>
</comment>
<keyword evidence="4" id="KW-0413">Isomerase</keyword>
<dbReference type="GO" id="GO:0006096">
    <property type="term" value="P:glycolytic process"/>
    <property type="evidence" value="ECO:0007669"/>
    <property type="project" value="UniProtKB-KW"/>
</dbReference>
<accession>A0A382MG86</accession>
<dbReference type="InterPro" id="IPR005952">
    <property type="entry name" value="Phosphogly_mut1"/>
</dbReference>
<dbReference type="SUPFAM" id="SSF53254">
    <property type="entry name" value="Phosphoglycerate mutase-like"/>
    <property type="match status" value="1"/>
</dbReference>
<dbReference type="CDD" id="cd07067">
    <property type="entry name" value="HP_PGM_like"/>
    <property type="match status" value="1"/>
</dbReference>
<gene>
    <name evidence="5" type="ORF">METZ01_LOCUS300504</name>
</gene>
<evidence type="ECO:0000256" key="1">
    <source>
        <dbReference type="ARBA" id="ARBA00006717"/>
    </source>
</evidence>
<evidence type="ECO:0000256" key="2">
    <source>
        <dbReference type="ARBA" id="ARBA00012028"/>
    </source>
</evidence>
<dbReference type="EMBL" id="UINC01093319">
    <property type="protein sequence ID" value="SVC47650.1"/>
    <property type="molecule type" value="Genomic_DNA"/>
</dbReference>
<evidence type="ECO:0000256" key="4">
    <source>
        <dbReference type="ARBA" id="ARBA00023235"/>
    </source>
</evidence>
<dbReference type="AlphaFoldDB" id="A0A382MG86"/>
<feature type="non-terminal residue" evidence="5">
    <location>
        <position position="178"/>
    </location>
</feature>
<dbReference type="InterPro" id="IPR013078">
    <property type="entry name" value="His_Pase_superF_clade-1"/>
</dbReference>
<reference evidence="5" key="1">
    <citation type="submission" date="2018-05" db="EMBL/GenBank/DDBJ databases">
        <authorList>
            <person name="Lanie J.A."/>
            <person name="Ng W.-L."/>
            <person name="Kazmierczak K.M."/>
            <person name="Andrzejewski T.M."/>
            <person name="Davidsen T.M."/>
            <person name="Wayne K.J."/>
            <person name="Tettelin H."/>
            <person name="Glass J.I."/>
            <person name="Rusch D."/>
            <person name="Podicherti R."/>
            <person name="Tsui H.-C.T."/>
            <person name="Winkler M.E."/>
        </authorList>
    </citation>
    <scope>NUCLEOTIDE SEQUENCE</scope>
</reference>
<name>A0A382MG86_9ZZZZ</name>
<dbReference type="EC" id="5.4.2.11" evidence="2"/>
<dbReference type="PANTHER" id="PTHR11931">
    <property type="entry name" value="PHOSPHOGLYCERATE MUTASE"/>
    <property type="match status" value="1"/>
</dbReference>
<evidence type="ECO:0000313" key="5">
    <source>
        <dbReference type="EMBL" id="SVC47650.1"/>
    </source>
</evidence>
<protein>
    <recommendedName>
        <fullName evidence="2">phosphoglycerate mutase (2,3-diphosphoglycerate-dependent)</fullName>
        <ecNumber evidence="2">5.4.2.11</ecNumber>
    </recommendedName>
</protein>
<evidence type="ECO:0000256" key="3">
    <source>
        <dbReference type="ARBA" id="ARBA00023152"/>
    </source>
</evidence>
<dbReference type="PROSITE" id="PS00175">
    <property type="entry name" value="PG_MUTASE"/>
    <property type="match status" value="1"/>
</dbReference>
<dbReference type="GO" id="GO:0004619">
    <property type="term" value="F:phosphoglycerate mutase activity"/>
    <property type="evidence" value="ECO:0007669"/>
    <property type="project" value="UniProtKB-EC"/>
</dbReference>
<dbReference type="Pfam" id="PF00300">
    <property type="entry name" value="His_Phos_1"/>
    <property type="match status" value="1"/>
</dbReference>
<dbReference type="Gene3D" id="3.40.50.1240">
    <property type="entry name" value="Phosphoglycerate mutase-like"/>
    <property type="match status" value="1"/>
</dbReference>
<proteinExistence type="inferred from homology"/>
<organism evidence="5">
    <name type="scientific">marine metagenome</name>
    <dbReference type="NCBI Taxonomy" id="408172"/>
    <lineage>
        <taxon>unclassified sequences</taxon>
        <taxon>metagenomes</taxon>
        <taxon>ecological metagenomes</taxon>
    </lineage>
</organism>